<feature type="region of interest" description="Disordered" evidence="4">
    <location>
        <begin position="333"/>
        <end position="363"/>
    </location>
</feature>
<evidence type="ECO:0000313" key="7">
    <source>
        <dbReference type="Proteomes" id="UP000240493"/>
    </source>
</evidence>
<feature type="compositionally biased region" description="Low complexity" evidence="4">
    <location>
        <begin position="106"/>
        <end position="121"/>
    </location>
</feature>
<organism evidence="6 7">
    <name type="scientific">Trichoderma asperellum (strain ATCC 204424 / CBS 433.97 / NBRC 101777)</name>
    <dbReference type="NCBI Taxonomy" id="1042311"/>
    <lineage>
        <taxon>Eukaryota</taxon>
        <taxon>Fungi</taxon>
        <taxon>Dikarya</taxon>
        <taxon>Ascomycota</taxon>
        <taxon>Pezizomycotina</taxon>
        <taxon>Sordariomycetes</taxon>
        <taxon>Hypocreomycetidae</taxon>
        <taxon>Hypocreales</taxon>
        <taxon>Hypocreaceae</taxon>
        <taxon>Trichoderma</taxon>
    </lineage>
</organism>
<keyword evidence="7" id="KW-1185">Reference proteome</keyword>
<proteinExistence type="predicted"/>
<evidence type="ECO:0000256" key="4">
    <source>
        <dbReference type="SAM" id="MobiDB-lite"/>
    </source>
</evidence>
<keyword evidence="3" id="KW-0539">Nucleus</keyword>
<dbReference type="EMBL" id="KZ679262">
    <property type="protein sequence ID" value="PTB40976.1"/>
    <property type="molecule type" value="Genomic_DNA"/>
</dbReference>
<dbReference type="GO" id="GO:0003684">
    <property type="term" value="F:damaged DNA binding"/>
    <property type="evidence" value="ECO:0007669"/>
    <property type="project" value="TreeGrafter"/>
</dbReference>
<feature type="compositionally biased region" description="Basic and acidic residues" evidence="4">
    <location>
        <begin position="337"/>
        <end position="353"/>
    </location>
</feature>
<evidence type="ECO:0000256" key="2">
    <source>
        <dbReference type="ARBA" id="ARBA00022763"/>
    </source>
</evidence>
<dbReference type="PANTHER" id="PTHR15107">
    <property type="entry name" value="RETINOBLASTOMA BINDING PROTEIN 8"/>
    <property type="match status" value="1"/>
</dbReference>
<sequence>MESWSGRGRPAVREALDHVWEIIDRELQDELGRRAALDAAARNELLKSKLAIIETLEAENKKLRAQLAAMSSNSSPVPANPSNSAESDDTAAGSKTPTASMTTTLPAPISSAAITSPPSSTGSEGNELVKFKMRFNALSDNFKQAVELIRKRKGERDVWMERAKKLENLARVAEEKHGIRILEEPDVNNSGGSRHTHLSSDNQTAALEAMPPPATRIIPDSQSITDVEDAQLQSTQGDPDEAETEDLPPLPAPSDDQDPVDIKQEPSSDLPVVVSERSLKRRRVEDDTCTIATVPRIKAEPNNSSPITASEHYQFNIQESIDLDDIAQRITTPRKRKDLDASNAEQEKEEPRLAPHTTPKSGYVWADGLRYSAKNPHRPPVLTPISGNKRVSKSIVDDNTPLPVKDGLAHGIAALAEDDTPYGKHRFEKGSKALPTPNTATKGRLDSLLNTPTSENISAITRTPQNRQPGIASAEDTPLSLMFPEPRALPFDKTLRQTKKRGSLNSEFTTPLNKLDKKGPARDKSPSKRPTSGLRHKPLADLRLDDFKVNPLSNDGQDYAYSEVVRDKDERAGLRGCTDMHCCGKHFRELALSYRPDPPLTAAQRQEEQKLLENYMGERSYRLASMTKAERDETWIEAKTEELANKYGRHRHRFARMQSPPGFWNADFPDTQQLAADREEAQKREKRAIADRYREAMRPGGMWLFRDE</sequence>
<evidence type="ECO:0000313" key="6">
    <source>
        <dbReference type="EMBL" id="PTB40976.1"/>
    </source>
</evidence>
<dbReference type="GO" id="GO:0005634">
    <property type="term" value="C:nucleus"/>
    <property type="evidence" value="ECO:0007669"/>
    <property type="project" value="UniProtKB-SubCell"/>
</dbReference>
<evidence type="ECO:0000256" key="1">
    <source>
        <dbReference type="ARBA" id="ARBA00004123"/>
    </source>
</evidence>
<dbReference type="AlphaFoldDB" id="A0A2T3Z856"/>
<comment type="subcellular location">
    <subcellularLocation>
        <location evidence="1">Nucleus</location>
    </subcellularLocation>
</comment>
<feature type="compositionally biased region" description="Polar residues" evidence="4">
    <location>
        <begin position="227"/>
        <end position="237"/>
    </location>
</feature>
<feature type="region of interest" description="Disordered" evidence="4">
    <location>
        <begin position="496"/>
        <end position="539"/>
    </location>
</feature>
<feature type="region of interest" description="Disordered" evidence="4">
    <location>
        <begin position="427"/>
        <end position="450"/>
    </location>
</feature>
<name>A0A2T3Z856_TRIA4</name>
<accession>A0A2T3Z856</accession>
<protein>
    <recommendedName>
        <fullName evidence="5">DNA endonuclease activator Ctp1 C-terminal domain-containing protein</fullName>
    </recommendedName>
</protein>
<dbReference type="PANTHER" id="PTHR15107:SF0">
    <property type="entry name" value="DNA ENDONUCLEASE ACTIVATOR CTP1 C-TERMINAL DOMAIN-CONTAINING PROTEIN"/>
    <property type="match status" value="1"/>
</dbReference>
<dbReference type="Pfam" id="PF08573">
    <property type="entry name" value="SAE2"/>
    <property type="match status" value="1"/>
</dbReference>
<feature type="compositionally biased region" description="Low complexity" evidence="4">
    <location>
        <begin position="68"/>
        <end position="85"/>
    </location>
</feature>
<evidence type="ECO:0000259" key="5">
    <source>
        <dbReference type="Pfam" id="PF08573"/>
    </source>
</evidence>
<feature type="region of interest" description="Disordered" evidence="4">
    <location>
        <begin position="67"/>
        <end position="125"/>
    </location>
</feature>
<feature type="domain" description="DNA endonuclease activator Ctp1 C-terminal" evidence="5">
    <location>
        <begin position="560"/>
        <end position="673"/>
    </location>
</feature>
<feature type="compositionally biased region" description="Polar residues" evidence="4">
    <location>
        <begin position="93"/>
        <end position="105"/>
    </location>
</feature>
<dbReference type="Proteomes" id="UP000240493">
    <property type="component" value="Unassembled WGS sequence"/>
</dbReference>
<reference evidence="6 7" key="1">
    <citation type="submission" date="2016-07" db="EMBL/GenBank/DDBJ databases">
        <title>Multiple horizontal gene transfer events from other fungi enriched the ability of initially mycotrophic Trichoderma (Ascomycota) to feed on dead plant biomass.</title>
        <authorList>
            <consortium name="DOE Joint Genome Institute"/>
            <person name="Aerts A."/>
            <person name="Atanasova L."/>
            <person name="Chenthamara K."/>
            <person name="Zhang J."/>
            <person name="Grujic M."/>
            <person name="Henrissat B."/>
            <person name="Kuo A."/>
            <person name="Salamov A."/>
            <person name="Lipzen A."/>
            <person name="Labutti K."/>
            <person name="Barry K."/>
            <person name="Miao Y."/>
            <person name="Rahimi M.J."/>
            <person name="Shen Q."/>
            <person name="Grigoriev I.V."/>
            <person name="Kubicek C.P."/>
            <person name="Druzhinina I.S."/>
        </authorList>
    </citation>
    <scope>NUCLEOTIDE SEQUENCE [LARGE SCALE GENOMIC DNA]</scope>
    <source>
        <strain evidence="6 7">CBS 433.97</strain>
    </source>
</reference>
<feature type="region of interest" description="Disordered" evidence="4">
    <location>
        <begin position="227"/>
        <end position="275"/>
    </location>
</feature>
<gene>
    <name evidence="6" type="ORF">M441DRAFT_69391</name>
</gene>
<dbReference type="InterPro" id="IPR013882">
    <property type="entry name" value="Ctp1_C"/>
</dbReference>
<dbReference type="STRING" id="1042311.A0A2T3Z856"/>
<feature type="compositionally biased region" description="Polar residues" evidence="4">
    <location>
        <begin position="503"/>
        <end position="512"/>
    </location>
</feature>
<feature type="compositionally biased region" description="Basic and acidic residues" evidence="4">
    <location>
        <begin position="514"/>
        <end position="526"/>
    </location>
</feature>
<keyword evidence="2" id="KW-0227">DNA damage</keyword>
<dbReference type="GO" id="GO:0010792">
    <property type="term" value="P:DNA double-strand break processing involved in repair via single-strand annealing"/>
    <property type="evidence" value="ECO:0007669"/>
    <property type="project" value="TreeGrafter"/>
</dbReference>
<evidence type="ECO:0000256" key="3">
    <source>
        <dbReference type="ARBA" id="ARBA00023242"/>
    </source>
</evidence>
<dbReference type="InterPro" id="IPR033316">
    <property type="entry name" value="RBBP8-like"/>
</dbReference>
<dbReference type="OrthoDB" id="5801062at2759"/>